<dbReference type="EMBL" id="MU856928">
    <property type="protein sequence ID" value="KAK4153862.1"/>
    <property type="molecule type" value="Genomic_DNA"/>
</dbReference>
<gene>
    <name evidence="2" type="ORF">C8A00DRAFT_33410</name>
</gene>
<evidence type="ECO:0000256" key="1">
    <source>
        <dbReference type="SAM" id="MobiDB-lite"/>
    </source>
</evidence>
<sequence>MNQNGSDTRNLGEDDMFFPFESLATTPQAEPISATDSGSPTIVLPTSPVLDFSALDTDMDNSTTRHILTGLLTPQRTNASASTSSNTGEVPNSSYDEFHAESGSIEVSCQTPRPMFDSVSCLHFVSRNRSTAALDEVMRCTQQTASCVASFLQCDVCALDAQGFLLVSMVLSLMLDLMLPLANSAAASKPSPQVQIRVGNFDVSGQLGEMLEKVVLGSQLGSLRRLAEKLDAKVEFLSCDAARKGFLKYEGNRLKRAFQNMADQAGVQDSR</sequence>
<feature type="compositionally biased region" description="Low complexity" evidence="1">
    <location>
        <begin position="77"/>
        <end position="87"/>
    </location>
</feature>
<reference evidence="2" key="1">
    <citation type="journal article" date="2023" name="Mol. Phylogenet. Evol.">
        <title>Genome-scale phylogeny and comparative genomics of the fungal order Sordariales.</title>
        <authorList>
            <person name="Hensen N."/>
            <person name="Bonometti L."/>
            <person name="Westerberg I."/>
            <person name="Brannstrom I.O."/>
            <person name="Guillou S."/>
            <person name="Cros-Aarteil S."/>
            <person name="Calhoun S."/>
            <person name="Haridas S."/>
            <person name="Kuo A."/>
            <person name="Mondo S."/>
            <person name="Pangilinan J."/>
            <person name="Riley R."/>
            <person name="LaButti K."/>
            <person name="Andreopoulos B."/>
            <person name="Lipzen A."/>
            <person name="Chen C."/>
            <person name="Yan M."/>
            <person name="Daum C."/>
            <person name="Ng V."/>
            <person name="Clum A."/>
            <person name="Steindorff A."/>
            <person name="Ohm R.A."/>
            <person name="Martin F."/>
            <person name="Silar P."/>
            <person name="Natvig D.O."/>
            <person name="Lalanne C."/>
            <person name="Gautier V."/>
            <person name="Ament-Velasquez S.L."/>
            <person name="Kruys A."/>
            <person name="Hutchinson M.I."/>
            <person name="Powell A.J."/>
            <person name="Barry K."/>
            <person name="Miller A.N."/>
            <person name="Grigoriev I.V."/>
            <person name="Debuchy R."/>
            <person name="Gladieux P."/>
            <person name="Hiltunen Thoren M."/>
            <person name="Johannesson H."/>
        </authorList>
    </citation>
    <scope>NUCLEOTIDE SEQUENCE</scope>
    <source>
        <strain evidence="2">CBS 538.74</strain>
    </source>
</reference>
<dbReference type="AlphaFoldDB" id="A0AAN6ZWV8"/>
<protein>
    <submittedName>
        <fullName evidence="2">Uncharacterized protein</fullName>
    </submittedName>
</protein>
<evidence type="ECO:0000313" key="2">
    <source>
        <dbReference type="EMBL" id="KAK4153862.1"/>
    </source>
</evidence>
<organism evidence="2 3">
    <name type="scientific">Chaetomidium leptoderma</name>
    <dbReference type="NCBI Taxonomy" id="669021"/>
    <lineage>
        <taxon>Eukaryota</taxon>
        <taxon>Fungi</taxon>
        <taxon>Dikarya</taxon>
        <taxon>Ascomycota</taxon>
        <taxon>Pezizomycotina</taxon>
        <taxon>Sordariomycetes</taxon>
        <taxon>Sordariomycetidae</taxon>
        <taxon>Sordariales</taxon>
        <taxon>Chaetomiaceae</taxon>
        <taxon>Chaetomidium</taxon>
    </lineage>
</organism>
<reference evidence="2" key="2">
    <citation type="submission" date="2023-05" db="EMBL/GenBank/DDBJ databases">
        <authorList>
            <consortium name="Lawrence Berkeley National Laboratory"/>
            <person name="Steindorff A."/>
            <person name="Hensen N."/>
            <person name="Bonometti L."/>
            <person name="Westerberg I."/>
            <person name="Brannstrom I.O."/>
            <person name="Guillou S."/>
            <person name="Cros-Aarteil S."/>
            <person name="Calhoun S."/>
            <person name="Haridas S."/>
            <person name="Kuo A."/>
            <person name="Mondo S."/>
            <person name="Pangilinan J."/>
            <person name="Riley R."/>
            <person name="Labutti K."/>
            <person name="Andreopoulos B."/>
            <person name="Lipzen A."/>
            <person name="Chen C."/>
            <person name="Yanf M."/>
            <person name="Daum C."/>
            <person name="Ng V."/>
            <person name="Clum A."/>
            <person name="Ohm R."/>
            <person name="Martin F."/>
            <person name="Silar P."/>
            <person name="Natvig D."/>
            <person name="Lalanne C."/>
            <person name="Gautier V."/>
            <person name="Ament-Velasquez S.L."/>
            <person name="Kruys A."/>
            <person name="Hutchinson M.I."/>
            <person name="Powell A.J."/>
            <person name="Barry K."/>
            <person name="Miller A.N."/>
            <person name="Grigoriev I.V."/>
            <person name="Debuchy R."/>
            <person name="Gladieux P."/>
            <person name="Thoren M.H."/>
            <person name="Johannesson H."/>
        </authorList>
    </citation>
    <scope>NUCLEOTIDE SEQUENCE</scope>
    <source>
        <strain evidence="2">CBS 538.74</strain>
    </source>
</reference>
<comment type="caution">
    <text evidence="2">The sequence shown here is derived from an EMBL/GenBank/DDBJ whole genome shotgun (WGS) entry which is preliminary data.</text>
</comment>
<name>A0AAN6ZWV8_9PEZI</name>
<feature type="region of interest" description="Disordered" evidence="1">
    <location>
        <begin position="71"/>
        <end position="96"/>
    </location>
</feature>
<accession>A0AAN6ZWV8</accession>
<dbReference type="Proteomes" id="UP001302745">
    <property type="component" value="Unassembled WGS sequence"/>
</dbReference>
<evidence type="ECO:0000313" key="3">
    <source>
        <dbReference type="Proteomes" id="UP001302745"/>
    </source>
</evidence>
<proteinExistence type="predicted"/>
<keyword evidence="3" id="KW-1185">Reference proteome</keyword>